<dbReference type="InterPro" id="IPR016197">
    <property type="entry name" value="Chromo-like_dom_sf"/>
</dbReference>
<reference evidence="1 2" key="1">
    <citation type="journal article" date="2007" name="Nature">
        <title>Evolution of genes and genomes on the Drosophila phylogeny.</title>
        <authorList>
            <consortium name="Drosophila 12 Genomes Consortium"/>
            <person name="Clark A.G."/>
            <person name="Eisen M.B."/>
            <person name="Smith D.R."/>
            <person name="Bergman C.M."/>
            <person name="Oliver B."/>
            <person name="Markow T.A."/>
            <person name="Kaufman T.C."/>
            <person name="Kellis M."/>
            <person name="Gelbart W."/>
            <person name="Iyer V.N."/>
            <person name="Pollard D.A."/>
            <person name="Sackton T.B."/>
            <person name="Larracuente A.M."/>
            <person name="Singh N.D."/>
            <person name="Abad J.P."/>
            <person name="Abt D.N."/>
            <person name="Adryan B."/>
            <person name="Aguade M."/>
            <person name="Akashi H."/>
            <person name="Anderson W.W."/>
            <person name="Aquadro C.F."/>
            <person name="Ardell D.H."/>
            <person name="Arguello R."/>
            <person name="Artieri C.G."/>
            <person name="Barbash D.A."/>
            <person name="Barker D."/>
            <person name="Barsanti P."/>
            <person name="Batterham P."/>
            <person name="Batzoglou S."/>
            <person name="Begun D."/>
            <person name="Bhutkar A."/>
            <person name="Blanco E."/>
            <person name="Bosak S.A."/>
            <person name="Bradley R.K."/>
            <person name="Brand A.D."/>
            <person name="Brent M.R."/>
            <person name="Brooks A.N."/>
            <person name="Brown R.H."/>
            <person name="Butlin R.K."/>
            <person name="Caggese C."/>
            <person name="Calvi B.R."/>
            <person name="Bernardo de Carvalho A."/>
            <person name="Caspi A."/>
            <person name="Castrezana S."/>
            <person name="Celniker S.E."/>
            <person name="Chang J.L."/>
            <person name="Chapple C."/>
            <person name="Chatterji S."/>
            <person name="Chinwalla A."/>
            <person name="Civetta A."/>
            <person name="Clifton S.W."/>
            <person name="Comeron J.M."/>
            <person name="Costello J.C."/>
            <person name="Coyne J.A."/>
            <person name="Daub J."/>
            <person name="David R.G."/>
            <person name="Delcher A.L."/>
            <person name="Delehaunty K."/>
            <person name="Do C.B."/>
            <person name="Ebling H."/>
            <person name="Edwards K."/>
            <person name="Eickbush T."/>
            <person name="Evans J.D."/>
            <person name="Filipski A."/>
            <person name="Findeiss S."/>
            <person name="Freyhult E."/>
            <person name="Fulton L."/>
            <person name="Fulton R."/>
            <person name="Garcia A.C."/>
            <person name="Gardiner A."/>
            <person name="Garfield D.A."/>
            <person name="Garvin B.E."/>
            <person name="Gibson G."/>
            <person name="Gilbert D."/>
            <person name="Gnerre S."/>
            <person name="Godfrey J."/>
            <person name="Good R."/>
            <person name="Gotea V."/>
            <person name="Gravely B."/>
            <person name="Greenberg A.J."/>
            <person name="Griffiths-Jones S."/>
            <person name="Gross S."/>
            <person name="Guigo R."/>
            <person name="Gustafson E.A."/>
            <person name="Haerty W."/>
            <person name="Hahn M.W."/>
            <person name="Halligan D.L."/>
            <person name="Halpern A.L."/>
            <person name="Halter G.M."/>
            <person name="Han M.V."/>
            <person name="Heger A."/>
            <person name="Hillier L."/>
            <person name="Hinrichs A.S."/>
            <person name="Holmes I."/>
            <person name="Hoskins R.A."/>
            <person name="Hubisz M.J."/>
            <person name="Hultmark D."/>
            <person name="Huntley M.A."/>
            <person name="Jaffe D.B."/>
            <person name="Jagadeeshan S."/>
            <person name="Jeck W.R."/>
            <person name="Johnson J."/>
            <person name="Jones C.D."/>
            <person name="Jordan W.C."/>
            <person name="Karpen G.H."/>
            <person name="Kataoka E."/>
            <person name="Keightley P.D."/>
            <person name="Kheradpour P."/>
            <person name="Kirkness E.F."/>
            <person name="Koerich L.B."/>
            <person name="Kristiansen K."/>
            <person name="Kudrna D."/>
            <person name="Kulathinal R.J."/>
            <person name="Kumar S."/>
            <person name="Kwok R."/>
            <person name="Lander E."/>
            <person name="Langley C.H."/>
            <person name="Lapoint R."/>
            <person name="Lazzaro B.P."/>
            <person name="Lee S.J."/>
            <person name="Levesque L."/>
            <person name="Li R."/>
            <person name="Lin C.F."/>
            <person name="Lin M.F."/>
            <person name="Lindblad-Toh K."/>
            <person name="Llopart A."/>
            <person name="Long M."/>
            <person name="Low L."/>
            <person name="Lozovsky E."/>
            <person name="Lu J."/>
            <person name="Luo M."/>
            <person name="Machado C.A."/>
            <person name="Makalowski W."/>
            <person name="Marzo M."/>
            <person name="Matsuda M."/>
            <person name="Matzkin L."/>
            <person name="McAllister B."/>
            <person name="McBride C.S."/>
            <person name="McKernan B."/>
            <person name="McKernan K."/>
            <person name="Mendez-Lago M."/>
            <person name="Minx P."/>
            <person name="Mollenhauer M.U."/>
            <person name="Montooth K."/>
            <person name="Mount S.M."/>
            <person name="Mu X."/>
            <person name="Myers E."/>
            <person name="Negre B."/>
            <person name="Newfeld S."/>
            <person name="Nielsen R."/>
            <person name="Noor M.A."/>
            <person name="O'Grady P."/>
            <person name="Pachter L."/>
            <person name="Papaceit M."/>
            <person name="Parisi M.J."/>
            <person name="Parisi M."/>
            <person name="Parts L."/>
            <person name="Pedersen J.S."/>
            <person name="Pesole G."/>
            <person name="Phillippy A.M."/>
            <person name="Ponting C.P."/>
            <person name="Pop M."/>
            <person name="Porcelli D."/>
            <person name="Powell J.R."/>
            <person name="Prohaska S."/>
            <person name="Pruitt K."/>
            <person name="Puig M."/>
            <person name="Quesneville H."/>
            <person name="Ram K.R."/>
            <person name="Rand D."/>
            <person name="Rasmussen M.D."/>
            <person name="Reed L.K."/>
            <person name="Reenan R."/>
            <person name="Reily A."/>
            <person name="Remington K.A."/>
            <person name="Rieger T.T."/>
            <person name="Ritchie M.G."/>
            <person name="Robin C."/>
            <person name="Rogers Y.H."/>
            <person name="Rohde C."/>
            <person name="Rozas J."/>
            <person name="Rubenfield M.J."/>
            <person name="Ruiz A."/>
            <person name="Russo S."/>
            <person name="Salzberg S.L."/>
            <person name="Sanchez-Gracia A."/>
            <person name="Saranga D.J."/>
            <person name="Sato H."/>
            <person name="Schaeffer S.W."/>
            <person name="Schatz M.C."/>
            <person name="Schlenke T."/>
            <person name="Schwartz R."/>
            <person name="Segarra C."/>
            <person name="Singh R.S."/>
            <person name="Sirot L."/>
            <person name="Sirota M."/>
            <person name="Sisneros N.B."/>
            <person name="Smith C.D."/>
            <person name="Smith T.F."/>
            <person name="Spieth J."/>
            <person name="Stage D.E."/>
            <person name="Stark A."/>
            <person name="Stephan W."/>
            <person name="Strausberg R.L."/>
            <person name="Strempel S."/>
            <person name="Sturgill D."/>
            <person name="Sutton G."/>
            <person name="Sutton G.G."/>
            <person name="Tao W."/>
            <person name="Teichmann S."/>
            <person name="Tobari Y.N."/>
            <person name="Tomimura Y."/>
            <person name="Tsolas J.M."/>
            <person name="Valente V.L."/>
            <person name="Venter E."/>
            <person name="Venter J.C."/>
            <person name="Vicario S."/>
            <person name="Vieira F.G."/>
            <person name="Vilella A.J."/>
            <person name="Villasante A."/>
            <person name="Walenz B."/>
            <person name="Wang J."/>
            <person name="Wasserman M."/>
            <person name="Watts T."/>
            <person name="Wilson D."/>
            <person name="Wilson R.K."/>
            <person name="Wing R.A."/>
            <person name="Wolfner M.F."/>
            <person name="Wong A."/>
            <person name="Wong G.K."/>
            <person name="Wu C.I."/>
            <person name="Wu G."/>
            <person name="Yamamoto D."/>
            <person name="Yang H.P."/>
            <person name="Yang S.P."/>
            <person name="Yorke J.A."/>
            <person name="Yoshida K."/>
            <person name="Zdobnov E."/>
            <person name="Zhang P."/>
            <person name="Zhang Y."/>
            <person name="Zimin A.V."/>
            <person name="Baldwin J."/>
            <person name="Abdouelleil A."/>
            <person name="Abdulkadir J."/>
            <person name="Abebe A."/>
            <person name="Abera B."/>
            <person name="Abreu J."/>
            <person name="Acer S.C."/>
            <person name="Aftuck L."/>
            <person name="Alexander A."/>
            <person name="An P."/>
            <person name="Anderson E."/>
            <person name="Anderson S."/>
            <person name="Arachi H."/>
            <person name="Azer M."/>
            <person name="Bachantsang P."/>
            <person name="Barry A."/>
            <person name="Bayul T."/>
            <person name="Berlin A."/>
            <person name="Bessette D."/>
            <person name="Bloom T."/>
            <person name="Blye J."/>
            <person name="Boguslavskiy L."/>
            <person name="Bonnet C."/>
            <person name="Boukhgalter B."/>
            <person name="Bourzgui I."/>
            <person name="Brown A."/>
            <person name="Cahill P."/>
            <person name="Channer S."/>
            <person name="Cheshatsang Y."/>
            <person name="Chuda L."/>
            <person name="Citroen M."/>
            <person name="Collymore A."/>
            <person name="Cooke P."/>
            <person name="Costello M."/>
            <person name="D'Aco K."/>
            <person name="Daza R."/>
            <person name="De Haan G."/>
            <person name="DeGray S."/>
            <person name="DeMaso C."/>
            <person name="Dhargay N."/>
            <person name="Dooley K."/>
            <person name="Dooley E."/>
            <person name="Doricent M."/>
            <person name="Dorje P."/>
            <person name="Dorjee K."/>
            <person name="Dupes A."/>
            <person name="Elong R."/>
            <person name="Falk J."/>
            <person name="Farina A."/>
            <person name="Faro S."/>
            <person name="Ferguson D."/>
            <person name="Fisher S."/>
            <person name="Foley C.D."/>
            <person name="Franke A."/>
            <person name="Friedrich D."/>
            <person name="Gadbois L."/>
            <person name="Gearin G."/>
            <person name="Gearin C.R."/>
            <person name="Giannoukos G."/>
            <person name="Goode T."/>
            <person name="Graham J."/>
            <person name="Grandbois E."/>
            <person name="Grewal S."/>
            <person name="Gyaltsen K."/>
            <person name="Hafez N."/>
            <person name="Hagos B."/>
            <person name="Hall J."/>
            <person name="Henson C."/>
            <person name="Hollinger A."/>
            <person name="Honan T."/>
            <person name="Huard M.D."/>
            <person name="Hughes L."/>
            <person name="Hurhula B."/>
            <person name="Husby M.E."/>
            <person name="Kamat A."/>
            <person name="Kanga B."/>
            <person name="Kashin S."/>
            <person name="Khazanovich D."/>
            <person name="Kisner P."/>
            <person name="Lance K."/>
            <person name="Lara M."/>
            <person name="Lee W."/>
            <person name="Lennon N."/>
            <person name="Letendre F."/>
            <person name="LeVine R."/>
            <person name="Lipovsky A."/>
            <person name="Liu X."/>
            <person name="Liu J."/>
            <person name="Liu S."/>
            <person name="Lokyitsang T."/>
            <person name="Lokyitsang Y."/>
            <person name="Lubonja R."/>
            <person name="Lui A."/>
            <person name="MacDonald P."/>
            <person name="Magnisalis V."/>
            <person name="Maru K."/>
            <person name="Matthews C."/>
            <person name="McCusker W."/>
            <person name="McDonough S."/>
            <person name="Mehta T."/>
            <person name="Meldrim J."/>
            <person name="Meneus L."/>
            <person name="Mihai O."/>
            <person name="Mihalev A."/>
            <person name="Mihova T."/>
            <person name="Mittelman R."/>
            <person name="Mlenga V."/>
            <person name="Montmayeur A."/>
            <person name="Mulrain L."/>
            <person name="Navidi A."/>
            <person name="Naylor J."/>
            <person name="Negash T."/>
            <person name="Nguyen T."/>
            <person name="Nguyen N."/>
            <person name="Nicol R."/>
            <person name="Norbu C."/>
            <person name="Norbu N."/>
            <person name="Novod N."/>
            <person name="O'Neill B."/>
            <person name="Osman S."/>
            <person name="Markiewicz E."/>
            <person name="Oyono O.L."/>
            <person name="Patti C."/>
            <person name="Phunkhang P."/>
            <person name="Pierre F."/>
            <person name="Priest M."/>
            <person name="Raghuraman S."/>
            <person name="Rege F."/>
            <person name="Reyes R."/>
            <person name="Rise C."/>
            <person name="Rogov P."/>
            <person name="Ross K."/>
            <person name="Ryan E."/>
            <person name="Settipalli S."/>
            <person name="Shea T."/>
            <person name="Sherpa N."/>
            <person name="Shi L."/>
            <person name="Shih D."/>
            <person name="Sparrow T."/>
            <person name="Spaulding J."/>
            <person name="Stalker J."/>
            <person name="Stange-Thomann N."/>
            <person name="Stavropoulos S."/>
            <person name="Stone C."/>
            <person name="Strader C."/>
            <person name="Tesfaye S."/>
            <person name="Thomson T."/>
            <person name="Thoulutsang Y."/>
            <person name="Thoulutsang D."/>
            <person name="Topham K."/>
            <person name="Topping I."/>
            <person name="Tsamla T."/>
            <person name="Vassiliev H."/>
            <person name="Vo A."/>
            <person name="Wangchuk T."/>
            <person name="Wangdi T."/>
            <person name="Weiand M."/>
            <person name="Wilkinson J."/>
            <person name="Wilson A."/>
            <person name="Yadav S."/>
            <person name="Young G."/>
            <person name="Yu Q."/>
            <person name="Zembek L."/>
            <person name="Zhong D."/>
            <person name="Zimmer A."/>
            <person name="Zwirko Z."/>
            <person name="Jaffe D.B."/>
            <person name="Alvarez P."/>
            <person name="Brockman W."/>
            <person name="Butler J."/>
            <person name="Chin C."/>
            <person name="Gnerre S."/>
            <person name="Grabherr M."/>
            <person name="Kleber M."/>
            <person name="Mauceli E."/>
            <person name="MacCallum I."/>
        </authorList>
    </citation>
    <scope>NUCLEOTIDE SEQUENCE [LARGE SCALE GENOMIC DNA]</scope>
    <source>
        <strain evidence="2">Tucson 15010-1051.87</strain>
    </source>
</reference>
<organism evidence="1 2">
    <name type="scientific">Drosophila virilis</name>
    <name type="common">Fruit fly</name>
    <dbReference type="NCBI Taxonomy" id="7244"/>
    <lineage>
        <taxon>Eukaryota</taxon>
        <taxon>Metazoa</taxon>
        <taxon>Ecdysozoa</taxon>
        <taxon>Arthropoda</taxon>
        <taxon>Hexapoda</taxon>
        <taxon>Insecta</taxon>
        <taxon>Pterygota</taxon>
        <taxon>Neoptera</taxon>
        <taxon>Endopterygota</taxon>
        <taxon>Diptera</taxon>
        <taxon>Brachycera</taxon>
        <taxon>Muscomorpha</taxon>
        <taxon>Ephydroidea</taxon>
        <taxon>Drosophilidae</taxon>
        <taxon>Drosophila</taxon>
    </lineage>
</organism>
<dbReference type="AlphaFoldDB" id="A0A0Q9VZI3"/>
<accession>A0A0Q9VZI3</accession>
<dbReference type="Proteomes" id="UP000008792">
    <property type="component" value="Unassembled WGS sequence"/>
</dbReference>
<name>A0A0Q9VZI3_DROVI</name>
<evidence type="ECO:0000313" key="2">
    <source>
        <dbReference type="Proteomes" id="UP000008792"/>
    </source>
</evidence>
<dbReference type="EMBL" id="CH940654">
    <property type="protein sequence ID" value="KRF77958.1"/>
    <property type="molecule type" value="Genomic_DNA"/>
</dbReference>
<proteinExistence type="predicted"/>
<sequence length="81" mass="9181">MVLGPNEKPTGQKLYVSEVLGVKRIMNKFSYLVLLEDQTTELLTSEVAKELCPKQIIHFYMNKCQLDGGQIHVPQQYNIGA</sequence>
<keyword evidence="2" id="KW-1185">Reference proteome</keyword>
<protein>
    <submittedName>
        <fullName evidence="1">Uncharacterized protein, isoform A</fullName>
    </submittedName>
</protein>
<dbReference type="GO" id="GO:0005694">
    <property type="term" value="C:chromosome"/>
    <property type="evidence" value="ECO:0007669"/>
    <property type="project" value="UniProtKB-ARBA"/>
</dbReference>
<dbReference type="SUPFAM" id="SSF54160">
    <property type="entry name" value="Chromo domain-like"/>
    <property type="match status" value="1"/>
</dbReference>
<evidence type="ECO:0000313" key="1">
    <source>
        <dbReference type="EMBL" id="KRF77958.1"/>
    </source>
</evidence>
<gene>
    <name evidence="1" type="primary">Dvir\GJ26375</name>
    <name evidence="1" type="ORF">Dvir_GJ26375</name>
</gene>
<dbReference type="Gene3D" id="2.40.50.40">
    <property type="match status" value="1"/>
</dbReference>